<sequence>MRVADDVRTFPVDETVDQPLVGSHMDLMERLTRRMHGQMGAHGLSRSDVHPENLFIAEQGARLTMTEIDMEIAEPMPRVEDLARMLVWPEGITLPQPGRESGISRLAFDTLCASQPPLPAADRPALHFHLGEMLLAVSLRRGARLPDLRRKMTHALIHWARSGPNAA</sequence>
<dbReference type="RefSeq" id="WP_136883892.1">
    <property type="nucleotide sequence ID" value="NZ_SUNI01000001.1"/>
</dbReference>
<proteinExistence type="predicted"/>
<dbReference type="EMBL" id="SUNI01000001">
    <property type="protein sequence ID" value="TJZ93748.1"/>
    <property type="molecule type" value="Genomic_DNA"/>
</dbReference>
<keyword evidence="2" id="KW-1185">Reference proteome</keyword>
<name>A0A4V5MVY4_9RHOB</name>
<dbReference type="OrthoDB" id="7831839at2"/>
<evidence type="ECO:0008006" key="3">
    <source>
        <dbReference type="Google" id="ProtNLM"/>
    </source>
</evidence>
<protein>
    <recommendedName>
        <fullName evidence="3">Aminoglycoside phosphotransferase domain-containing protein</fullName>
    </recommendedName>
</protein>
<dbReference type="Proteomes" id="UP000309747">
    <property type="component" value="Unassembled WGS sequence"/>
</dbReference>
<evidence type="ECO:0000313" key="1">
    <source>
        <dbReference type="EMBL" id="TJZ93748.1"/>
    </source>
</evidence>
<comment type="caution">
    <text evidence="1">The sequence shown here is derived from an EMBL/GenBank/DDBJ whole genome shotgun (WGS) entry which is preliminary data.</text>
</comment>
<gene>
    <name evidence="1" type="ORF">FA743_00280</name>
</gene>
<accession>A0A4V5MVY4</accession>
<dbReference type="AlphaFoldDB" id="A0A4V5MVY4"/>
<reference evidence="1 2" key="1">
    <citation type="submission" date="2019-04" db="EMBL/GenBank/DDBJ databases">
        <authorList>
            <person name="Li J."/>
        </authorList>
    </citation>
    <scope>NUCLEOTIDE SEQUENCE [LARGE SCALE GENOMIC DNA]</scope>
    <source>
        <strain evidence="1 2">KCTC 42687</strain>
    </source>
</reference>
<organism evidence="1 2">
    <name type="scientific">Paracoccus gahaiensis</name>
    <dbReference type="NCBI Taxonomy" id="1706839"/>
    <lineage>
        <taxon>Bacteria</taxon>
        <taxon>Pseudomonadati</taxon>
        <taxon>Pseudomonadota</taxon>
        <taxon>Alphaproteobacteria</taxon>
        <taxon>Rhodobacterales</taxon>
        <taxon>Paracoccaceae</taxon>
        <taxon>Paracoccus</taxon>
    </lineage>
</organism>
<evidence type="ECO:0000313" key="2">
    <source>
        <dbReference type="Proteomes" id="UP000309747"/>
    </source>
</evidence>